<organism evidence="6 7">
    <name type="scientific">Gilliamella apis</name>
    <dbReference type="NCBI Taxonomy" id="1970738"/>
    <lineage>
        <taxon>Bacteria</taxon>
        <taxon>Pseudomonadati</taxon>
        <taxon>Pseudomonadota</taxon>
        <taxon>Gammaproteobacteria</taxon>
        <taxon>Orbales</taxon>
        <taxon>Orbaceae</taxon>
        <taxon>Gilliamella</taxon>
    </lineage>
</organism>
<comment type="similarity">
    <text evidence="1">Belongs to the LysR transcriptional regulatory family.</text>
</comment>
<dbReference type="GO" id="GO:0006351">
    <property type="term" value="P:DNA-templated transcription"/>
    <property type="evidence" value="ECO:0007669"/>
    <property type="project" value="TreeGrafter"/>
</dbReference>
<reference evidence="6 7" key="1">
    <citation type="submission" date="2017-03" db="EMBL/GenBank/DDBJ databases">
        <title>Comparative genomics of honeybee gut symbionts reveal geographically distinct and subgroup specific antibiotic resistance.</title>
        <authorList>
            <person name="Ludvigsen J."/>
            <person name="Porcellato D."/>
            <person name="Labee-Lund T.M."/>
            <person name="Amdam G.V."/>
            <person name="Rudi K."/>
        </authorList>
    </citation>
    <scope>NUCLEOTIDE SEQUENCE [LARGE SCALE GENOMIC DNA]</scope>
    <source>
        <strain evidence="6 7">A-4-12</strain>
    </source>
</reference>
<dbReference type="InterPro" id="IPR036390">
    <property type="entry name" value="WH_DNA-bd_sf"/>
</dbReference>
<dbReference type="Gene3D" id="1.10.10.10">
    <property type="entry name" value="Winged helix-like DNA-binding domain superfamily/Winged helix DNA-binding domain"/>
    <property type="match status" value="1"/>
</dbReference>
<dbReference type="AlphaFoldDB" id="A0A242NXR4"/>
<dbReference type="SUPFAM" id="SSF46785">
    <property type="entry name" value="Winged helix' DNA-binding domain"/>
    <property type="match status" value="1"/>
</dbReference>
<dbReference type="InterPro" id="IPR058163">
    <property type="entry name" value="LysR-type_TF_proteobact-type"/>
</dbReference>
<protein>
    <submittedName>
        <fullName evidence="6">LysR family transcriptional regulator</fullName>
    </submittedName>
</protein>
<sequence length="293" mass="33361">MYNYNELSYFITIAKAKSFVGAAKSLGVSSSALSHSMRNLETRLSLRLFNRTTRSLSLTEAGEQLYKQISPLYRQINEEVAALGDYLDTPSGTIRINASNIAIENFIYPKLSQFSLRYPQIKIEIQCDNNLVDIVKQGFDMGCRIGNDLAKEMIAVKISDPLRMALVASPDYLHQRIRPKQINDLDQHLLIGKKVSTQYGMESIWEFADKGNIIQYHPISHFTINNHLRKQATLDGLGISWIGYPDVKNELASGQLIELLPEYSITYEPFYIYYPSRKGHSNVFRLVLEALKN</sequence>
<dbReference type="GO" id="GO:0003700">
    <property type="term" value="F:DNA-binding transcription factor activity"/>
    <property type="evidence" value="ECO:0007669"/>
    <property type="project" value="InterPro"/>
</dbReference>
<dbReference type="EMBL" id="NASK01000018">
    <property type="protein sequence ID" value="OTQ54564.1"/>
    <property type="molecule type" value="Genomic_DNA"/>
</dbReference>
<dbReference type="InterPro" id="IPR005119">
    <property type="entry name" value="LysR_subst-bd"/>
</dbReference>
<dbReference type="Proteomes" id="UP000194968">
    <property type="component" value="Unassembled WGS sequence"/>
</dbReference>
<comment type="caution">
    <text evidence="6">The sequence shown here is derived from an EMBL/GenBank/DDBJ whole genome shotgun (WGS) entry which is preliminary data.</text>
</comment>
<dbReference type="Pfam" id="PF00126">
    <property type="entry name" value="HTH_1"/>
    <property type="match status" value="1"/>
</dbReference>
<name>A0A242NXR4_9GAMM</name>
<dbReference type="RefSeq" id="WP_086319672.1">
    <property type="nucleotide sequence ID" value="NZ_NASD01000021.1"/>
</dbReference>
<gene>
    <name evidence="6" type="ORF">B6D06_00090</name>
</gene>
<evidence type="ECO:0000313" key="6">
    <source>
        <dbReference type="EMBL" id="OTQ54564.1"/>
    </source>
</evidence>
<dbReference type="FunFam" id="1.10.10.10:FF:000001">
    <property type="entry name" value="LysR family transcriptional regulator"/>
    <property type="match status" value="1"/>
</dbReference>
<dbReference type="PANTHER" id="PTHR30537">
    <property type="entry name" value="HTH-TYPE TRANSCRIPTIONAL REGULATOR"/>
    <property type="match status" value="1"/>
</dbReference>
<accession>A0A242NXR4</accession>
<feature type="domain" description="HTH lysR-type" evidence="5">
    <location>
        <begin position="1"/>
        <end position="59"/>
    </location>
</feature>
<evidence type="ECO:0000259" key="5">
    <source>
        <dbReference type="PROSITE" id="PS50931"/>
    </source>
</evidence>
<dbReference type="PROSITE" id="PS50931">
    <property type="entry name" value="HTH_LYSR"/>
    <property type="match status" value="1"/>
</dbReference>
<dbReference type="Gene3D" id="3.40.190.290">
    <property type="match status" value="1"/>
</dbReference>
<proteinExistence type="inferred from homology"/>
<evidence type="ECO:0000256" key="1">
    <source>
        <dbReference type="ARBA" id="ARBA00009437"/>
    </source>
</evidence>
<evidence type="ECO:0000256" key="4">
    <source>
        <dbReference type="ARBA" id="ARBA00023163"/>
    </source>
</evidence>
<dbReference type="InterPro" id="IPR036388">
    <property type="entry name" value="WH-like_DNA-bd_sf"/>
</dbReference>
<evidence type="ECO:0000256" key="2">
    <source>
        <dbReference type="ARBA" id="ARBA00023015"/>
    </source>
</evidence>
<dbReference type="GO" id="GO:0043565">
    <property type="term" value="F:sequence-specific DNA binding"/>
    <property type="evidence" value="ECO:0007669"/>
    <property type="project" value="TreeGrafter"/>
</dbReference>
<dbReference type="SUPFAM" id="SSF53850">
    <property type="entry name" value="Periplasmic binding protein-like II"/>
    <property type="match status" value="1"/>
</dbReference>
<keyword evidence="2" id="KW-0805">Transcription regulation</keyword>
<keyword evidence="4" id="KW-0804">Transcription</keyword>
<dbReference type="InterPro" id="IPR000847">
    <property type="entry name" value="LysR_HTH_N"/>
</dbReference>
<dbReference type="OrthoDB" id="5723059at2"/>
<dbReference type="PANTHER" id="PTHR30537:SF1">
    <property type="entry name" value="HTH-TYPE TRANSCRIPTIONAL REGULATOR PGRR"/>
    <property type="match status" value="1"/>
</dbReference>
<dbReference type="Pfam" id="PF03466">
    <property type="entry name" value="LysR_substrate"/>
    <property type="match status" value="1"/>
</dbReference>
<evidence type="ECO:0000256" key="3">
    <source>
        <dbReference type="ARBA" id="ARBA00023125"/>
    </source>
</evidence>
<evidence type="ECO:0000313" key="7">
    <source>
        <dbReference type="Proteomes" id="UP000194968"/>
    </source>
</evidence>
<keyword evidence="3" id="KW-0238">DNA-binding</keyword>